<evidence type="ECO:0000313" key="4">
    <source>
        <dbReference type="EMBL" id="NLV10940.1"/>
    </source>
</evidence>
<dbReference type="SUPFAM" id="SSF53474">
    <property type="entry name" value="alpha/beta-Hydrolases"/>
    <property type="match status" value="1"/>
</dbReference>
<dbReference type="EMBL" id="WOYG01000001">
    <property type="protein sequence ID" value="NLV10940.1"/>
    <property type="molecule type" value="Genomic_DNA"/>
</dbReference>
<proteinExistence type="predicted"/>
<feature type="domain" description="BD-FAE-like" evidence="3">
    <location>
        <begin position="25"/>
        <end position="218"/>
    </location>
</feature>
<dbReference type="GO" id="GO:0016787">
    <property type="term" value="F:hydrolase activity"/>
    <property type="evidence" value="ECO:0007669"/>
    <property type="project" value="UniProtKB-KW"/>
</dbReference>
<name>A0A847UH94_9EURY</name>
<evidence type="ECO:0000256" key="2">
    <source>
        <dbReference type="SAM" id="MobiDB-lite"/>
    </source>
</evidence>
<gene>
    <name evidence="4" type="ORF">GOC74_13500</name>
</gene>
<evidence type="ECO:0000259" key="3">
    <source>
        <dbReference type="Pfam" id="PF20434"/>
    </source>
</evidence>
<dbReference type="PANTHER" id="PTHR48081">
    <property type="entry name" value="AB HYDROLASE SUPERFAMILY PROTEIN C4A8.06C"/>
    <property type="match status" value="1"/>
</dbReference>
<keyword evidence="1 4" id="KW-0378">Hydrolase</keyword>
<dbReference type="InterPro" id="IPR029058">
    <property type="entry name" value="AB_hydrolase_fold"/>
</dbReference>
<dbReference type="Proteomes" id="UP000608662">
    <property type="component" value="Unassembled WGS sequence"/>
</dbReference>
<dbReference type="RefSeq" id="WP_170094572.1">
    <property type="nucleotide sequence ID" value="NZ_WOYG01000001.1"/>
</dbReference>
<sequence length="308" mass="32571">MTTDTSGTVHSEIAFHETPARTLRLDVYEPRESGPRPTVVLFHGGAFRSGEKTQLAEQARALADAGYVVVTPEYRLADEATFPAALIDAKAAVKWCRVEGAEYGIDPERLAAAGYSAGANLATLVSVTADEPGFEPEAYPGASSAVAAAVGWAGIYDFRCFDAEPDAHVDYLGGTREAMPEAYDFASPMGQTDVGTPPTLVVHGDADEVLPIEQARRYADAVDALSTGAFVVIDGGDHAFPDDAFDRTIEETDQFLTAQLGGQRDERRPPDDGPLNGGPLDDGPLGDGVAGEGLDTGKPTDDERIGRR</sequence>
<dbReference type="InterPro" id="IPR050300">
    <property type="entry name" value="GDXG_lipolytic_enzyme"/>
</dbReference>
<dbReference type="Gene3D" id="3.40.50.1820">
    <property type="entry name" value="alpha/beta hydrolase"/>
    <property type="match status" value="1"/>
</dbReference>
<organism evidence="4 5">
    <name type="scientific">Halomicrobium mukohataei</name>
    <dbReference type="NCBI Taxonomy" id="57705"/>
    <lineage>
        <taxon>Archaea</taxon>
        <taxon>Methanobacteriati</taxon>
        <taxon>Methanobacteriota</taxon>
        <taxon>Stenosarchaea group</taxon>
        <taxon>Halobacteria</taxon>
        <taxon>Halobacteriales</taxon>
        <taxon>Haloarculaceae</taxon>
        <taxon>Halomicrobium</taxon>
    </lineage>
</organism>
<dbReference type="AlphaFoldDB" id="A0A847UH94"/>
<accession>A0A847UH94</accession>
<dbReference type="PANTHER" id="PTHR48081:SF13">
    <property type="entry name" value="ALPHA_BETA HYDROLASE"/>
    <property type="match status" value="1"/>
</dbReference>
<feature type="compositionally biased region" description="Low complexity" evidence="2">
    <location>
        <begin position="273"/>
        <end position="283"/>
    </location>
</feature>
<dbReference type="Pfam" id="PF20434">
    <property type="entry name" value="BD-FAE"/>
    <property type="match status" value="1"/>
</dbReference>
<feature type="compositionally biased region" description="Basic and acidic residues" evidence="2">
    <location>
        <begin position="298"/>
        <end position="308"/>
    </location>
</feature>
<evidence type="ECO:0000256" key="1">
    <source>
        <dbReference type="ARBA" id="ARBA00022801"/>
    </source>
</evidence>
<protein>
    <submittedName>
        <fullName evidence="4">Alpha/beta hydrolase fold domain-containing protein</fullName>
    </submittedName>
</protein>
<evidence type="ECO:0000313" key="5">
    <source>
        <dbReference type="Proteomes" id="UP000608662"/>
    </source>
</evidence>
<comment type="caution">
    <text evidence="4">The sequence shown here is derived from an EMBL/GenBank/DDBJ whole genome shotgun (WGS) entry which is preliminary data.</text>
</comment>
<dbReference type="InterPro" id="IPR049492">
    <property type="entry name" value="BD-FAE-like_dom"/>
</dbReference>
<reference evidence="4" key="1">
    <citation type="submission" date="2019-12" db="EMBL/GenBank/DDBJ databases">
        <title>Whole-genome sequence of Halomicrobium mukohataei pws1.</title>
        <authorList>
            <person name="Verma D.K."/>
            <person name="Gopal K."/>
            <person name="Prasad E.S."/>
        </authorList>
    </citation>
    <scope>NUCLEOTIDE SEQUENCE</scope>
    <source>
        <strain evidence="4">Pws1</strain>
    </source>
</reference>
<feature type="region of interest" description="Disordered" evidence="2">
    <location>
        <begin position="258"/>
        <end position="308"/>
    </location>
</feature>